<dbReference type="PROSITE" id="PS00963">
    <property type="entry name" value="RIBOSOMAL_S2_2"/>
    <property type="match status" value="1"/>
</dbReference>
<dbReference type="GO" id="GO:0000028">
    <property type="term" value="P:ribosomal small subunit assembly"/>
    <property type="evidence" value="ECO:0000318"/>
    <property type="project" value="GO_Central"/>
</dbReference>
<evidence type="ECO:0000313" key="10">
    <source>
        <dbReference type="EMBL" id="KAE8305817.1"/>
    </source>
</evidence>
<dbReference type="PANTHER" id="PTHR11489">
    <property type="entry name" value="40S RIBOSOMAL PROTEIN SA"/>
    <property type="match status" value="1"/>
</dbReference>
<dbReference type="SMR" id="A0A644FB17"/>
<organism evidence="10 11">
    <name type="scientific">Giardia intestinalis (strain ATCC 50803 / WB clone C6)</name>
    <name type="common">Giardia lamblia</name>
    <dbReference type="NCBI Taxonomy" id="184922"/>
    <lineage>
        <taxon>Eukaryota</taxon>
        <taxon>Metamonada</taxon>
        <taxon>Diplomonadida</taxon>
        <taxon>Hexamitidae</taxon>
        <taxon>Giardiinae</taxon>
        <taxon>Giardia</taxon>
    </lineage>
</organism>
<dbReference type="Pfam" id="PF00318">
    <property type="entry name" value="Ribosomal_S2"/>
    <property type="match status" value="1"/>
</dbReference>
<dbReference type="AlphaFoldDB" id="A0A644FB17"/>
<dbReference type="EMDB" id="EMD-16235"/>
<dbReference type="PRINTS" id="PR00395">
    <property type="entry name" value="RIBOSOMALS2"/>
</dbReference>
<dbReference type="SUPFAM" id="SSF52313">
    <property type="entry name" value="Ribosomal protein S2"/>
    <property type="match status" value="1"/>
</dbReference>
<dbReference type="PROSITE" id="PS00962">
    <property type="entry name" value="RIBOSOMAL_S2_1"/>
    <property type="match status" value="1"/>
</dbReference>
<dbReference type="InterPro" id="IPR018130">
    <property type="entry name" value="Ribosomal_uS2_CS"/>
</dbReference>
<keyword evidence="4 7" id="KW-0689">Ribosomal protein</keyword>
<evidence type="ECO:0000256" key="6">
    <source>
        <dbReference type="ARBA" id="ARBA00035256"/>
    </source>
</evidence>
<protein>
    <recommendedName>
        <fullName evidence="6 7">Small ribosomal subunit protein uS2</fullName>
    </recommendedName>
</protein>
<keyword evidence="5 7" id="KW-0687">Ribonucleoprotein</keyword>
<dbReference type="FunCoup" id="A0A644FB17">
    <property type="interactions" value="215"/>
</dbReference>
<dbReference type="EMDB" id="EMD-16228"/>
<comment type="similarity">
    <text evidence="2 7 8">Belongs to the universal ribosomal protein uS2 family.</text>
</comment>
<comment type="caution">
    <text evidence="10">The sequence shown here is derived from an EMBL/GenBank/DDBJ whole genome shotgun (WGS) entry which is preliminary data.</text>
</comment>
<dbReference type="VEuPathDB" id="GiardiaDB:GL50803_7766"/>
<dbReference type="Proteomes" id="UP000001548">
    <property type="component" value="Unassembled WGS sequence"/>
</dbReference>
<dbReference type="RefSeq" id="XP_001707613.1">
    <property type="nucleotide sequence ID" value="XM_001707561.1"/>
</dbReference>
<dbReference type="EMDB" id="EMD-16222"/>
<comment type="function">
    <text evidence="7">Required for the assembly and/or stability of the 40S ribosomal subunit. Required for the processing of the 20S rRNA-precursor to mature 18S rRNA in a late step of the maturation of 40S ribosomal subunits.</text>
</comment>
<evidence type="ECO:0000256" key="8">
    <source>
        <dbReference type="RuleBase" id="RU003631"/>
    </source>
</evidence>
<proteinExistence type="inferred from homology"/>
<evidence type="ECO:0000313" key="11">
    <source>
        <dbReference type="Proteomes" id="UP000001548"/>
    </source>
</evidence>
<evidence type="ECO:0000256" key="7">
    <source>
        <dbReference type="HAMAP-Rule" id="MF_03015"/>
    </source>
</evidence>
<reference evidence="10 11" key="1">
    <citation type="journal article" date="2007" name="Science">
        <title>Genomic minimalism in the early diverging intestinal parasite Giardia lamblia.</title>
        <authorList>
            <person name="Morrison H.G."/>
            <person name="McArthur A.G."/>
            <person name="Gillin F.D."/>
            <person name="Aley S.B."/>
            <person name="Adam R.D."/>
            <person name="Olsen G.J."/>
            <person name="Best A.A."/>
            <person name="Cande W.Z."/>
            <person name="Chen F."/>
            <person name="Cipriano M.J."/>
            <person name="Davids B.J."/>
            <person name="Dawson S.C."/>
            <person name="Elmendorf H.G."/>
            <person name="Hehl A.B."/>
            <person name="Holder M.E."/>
            <person name="Huse S.M."/>
            <person name="Kim U.U."/>
            <person name="Lasek-Nesselquist E."/>
            <person name="Manning G."/>
            <person name="Nigam A."/>
            <person name="Nixon J.E."/>
            <person name="Palm D."/>
            <person name="Passamaneck N.E."/>
            <person name="Prabhu A."/>
            <person name="Reich C.I."/>
            <person name="Reiner D.S."/>
            <person name="Samuelson J."/>
            <person name="Svard S.G."/>
            <person name="Sogin M.L."/>
        </authorList>
    </citation>
    <scope>NUCLEOTIDE SEQUENCE [LARGE SCALE GENOMIC DNA]</scope>
    <source>
        <strain evidence="10 11">WB C6</strain>
    </source>
</reference>
<evidence type="ECO:0000256" key="2">
    <source>
        <dbReference type="ARBA" id="ARBA00006242"/>
    </source>
</evidence>
<dbReference type="EMDB" id="EMD-16226"/>
<dbReference type="HAMAP" id="MF_03015">
    <property type="entry name" value="Ribosomal_S2_euk"/>
    <property type="match status" value="1"/>
</dbReference>
<dbReference type="OMA" id="VKNFFEP"/>
<feature type="region of interest" description="Disordered" evidence="9">
    <location>
        <begin position="211"/>
        <end position="245"/>
    </location>
</feature>
<dbReference type="InterPro" id="IPR027498">
    <property type="entry name" value="Ribosomal_uS2_euk"/>
</dbReference>
<dbReference type="EMDB" id="EMD-16225"/>
<keyword evidence="11" id="KW-1185">Reference proteome</keyword>
<keyword evidence="3 7" id="KW-0963">Cytoplasm</keyword>
<dbReference type="KEGG" id="gla:GL50803_007766"/>
<evidence type="ECO:0000256" key="1">
    <source>
        <dbReference type="ARBA" id="ARBA00004496"/>
    </source>
</evidence>
<evidence type="ECO:0000256" key="4">
    <source>
        <dbReference type="ARBA" id="ARBA00022980"/>
    </source>
</evidence>
<evidence type="ECO:0000256" key="3">
    <source>
        <dbReference type="ARBA" id="ARBA00022490"/>
    </source>
</evidence>
<feature type="compositionally biased region" description="Acidic residues" evidence="9">
    <location>
        <begin position="213"/>
        <end position="234"/>
    </location>
</feature>
<sequence length="245" mass="28072">MSTEKTSQASKEYQLKEADVKKMLVATTHLGVRNIDRRMQFYIFDRQKDGTFVFNLQKVWAKIVFAARILVTIDDPAEIAVVANRPDAQRAILKFCKYTHATAFPGRFIPGNFTNRMNPNYCEPRLLLVNDPVVDRQAILEASYVNIPTISLCNSDANLKFIDVAIPCNNKTPMSIGLIYWLLAREVLRLKGSISRTEEWDVKPDLFVALPEEIPDEEESEDFYDDDEEEDEEFSAGNGNLFDEY</sequence>
<dbReference type="CDD" id="cd01425">
    <property type="entry name" value="RPS2"/>
    <property type="match status" value="1"/>
</dbReference>
<comment type="subcellular location">
    <subcellularLocation>
        <location evidence="1 7">Cytoplasm</location>
    </subcellularLocation>
</comment>
<dbReference type="FunFam" id="3.40.50.10490:FF:000030">
    <property type="entry name" value="30S ribosomal protein S2"/>
    <property type="match status" value="1"/>
</dbReference>
<accession>A0A644FB17</accession>
<evidence type="ECO:0000256" key="5">
    <source>
        <dbReference type="ARBA" id="ARBA00023274"/>
    </source>
</evidence>
<dbReference type="GO" id="GO:0003735">
    <property type="term" value="F:structural constituent of ribosome"/>
    <property type="evidence" value="ECO:0000318"/>
    <property type="project" value="GO_Central"/>
</dbReference>
<dbReference type="GeneID" id="5700515"/>
<dbReference type="NCBIfam" id="TIGR01012">
    <property type="entry name" value="uS2_euk_arch"/>
    <property type="match status" value="1"/>
</dbReference>
<gene>
    <name evidence="10" type="ORF">GL50803_007766</name>
</gene>
<dbReference type="InterPro" id="IPR001865">
    <property type="entry name" value="Ribosomal_uS2"/>
</dbReference>
<dbReference type="GO" id="GO:0022627">
    <property type="term" value="C:cytosolic small ribosomal subunit"/>
    <property type="evidence" value="ECO:0000318"/>
    <property type="project" value="GO_Central"/>
</dbReference>
<dbReference type="InterPro" id="IPR023591">
    <property type="entry name" value="Ribosomal_uS2_flav_dom_sf"/>
</dbReference>
<dbReference type="EMBL" id="AACB03000001">
    <property type="protein sequence ID" value="KAE8305817.1"/>
    <property type="molecule type" value="Genomic_DNA"/>
</dbReference>
<dbReference type="InterPro" id="IPR005707">
    <property type="entry name" value="Ribosomal_uS2_euk/arc"/>
</dbReference>
<comment type="subunit">
    <text evidence="7">Component of the small ribosomal subunit. Mature ribosomes consist of a small (40S) and a large (60S) subunit. The 40S subunit contains about 33 different proteins and 1 molecule of RNA (18S). The 60S subunit contains about 49 different proteins and 3 molecules of RNA (25S, 5.8S and 5S). Interacts with ribosomal protein S21.</text>
</comment>
<dbReference type="Gene3D" id="3.40.50.10490">
    <property type="entry name" value="Glucose-6-phosphate isomerase like protein, domain 1"/>
    <property type="match status" value="1"/>
</dbReference>
<dbReference type="InParanoid" id="A0A644FB17"/>
<evidence type="ECO:0000256" key="9">
    <source>
        <dbReference type="SAM" id="MobiDB-lite"/>
    </source>
</evidence>
<dbReference type="GO" id="GO:0002181">
    <property type="term" value="P:cytoplasmic translation"/>
    <property type="evidence" value="ECO:0000318"/>
    <property type="project" value="GO_Central"/>
</dbReference>
<name>A0A644FB17_GIAIC</name>